<keyword evidence="11 15" id="KW-1133">Transmembrane helix</keyword>
<evidence type="ECO:0000256" key="1">
    <source>
        <dbReference type="ARBA" id="ARBA00000085"/>
    </source>
</evidence>
<dbReference type="Gene3D" id="3.30.450.40">
    <property type="match status" value="1"/>
</dbReference>
<keyword evidence="19" id="KW-1185">Reference proteome</keyword>
<evidence type="ECO:0000256" key="14">
    <source>
        <dbReference type="PIRNR" id="PIRNR003167"/>
    </source>
</evidence>
<evidence type="ECO:0000256" key="13">
    <source>
        <dbReference type="ARBA" id="ARBA00023136"/>
    </source>
</evidence>
<dbReference type="Pfam" id="PF07730">
    <property type="entry name" value="HisKA_3"/>
    <property type="match status" value="1"/>
</dbReference>
<comment type="catalytic activity">
    <reaction evidence="1 14">
        <text>ATP + protein L-histidine = ADP + protein N-phospho-L-histidine.</text>
        <dbReference type="EC" id="2.7.13.3"/>
    </reaction>
</comment>
<dbReference type="CDD" id="cd06225">
    <property type="entry name" value="HAMP"/>
    <property type="match status" value="1"/>
</dbReference>
<dbReference type="RefSeq" id="WP_126763951.1">
    <property type="nucleotide sequence ID" value="NZ_JBHLTZ010000010.1"/>
</dbReference>
<dbReference type="PROSITE" id="PS50885">
    <property type="entry name" value="HAMP"/>
    <property type="match status" value="1"/>
</dbReference>
<evidence type="ECO:0000259" key="16">
    <source>
        <dbReference type="PROSITE" id="PS50109"/>
    </source>
</evidence>
<dbReference type="Proteomes" id="UP000287198">
    <property type="component" value="Unassembled WGS sequence"/>
</dbReference>
<dbReference type="GO" id="GO:0000155">
    <property type="term" value="F:phosphorelay sensor kinase activity"/>
    <property type="evidence" value="ECO:0007669"/>
    <property type="project" value="UniProtKB-UniRule"/>
</dbReference>
<feature type="transmembrane region" description="Helical" evidence="15">
    <location>
        <begin position="6"/>
        <end position="31"/>
    </location>
</feature>
<keyword evidence="13 14" id="KW-0472">Membrane</keyword>
<evidence type="ECO:0000256" key="10">
    <source>
        <dbReference type="ARBA" id="ARBA00022840"/>
    </source>
</evidence>
<comment type="subcellular location">
    <subcellularLocation>
        <location evidence="2">Cell inner membrane</location>
        <topology evidence="2">Multi-pass membrane protein</topology>
    </subcellularLocation>
</comment>
<dbReference type="InterPro" id="IPR011712">
    <property type="entry name" value="Sig_transdc_His_kin_sub3_dim/P"/>
</dbReference>
<evidence type="ECO:0000256" key="9">
    <source>
        <dbReference type="ARBA" id="ARBA00022777"/>
    </source>
</evidence>
<dbReference type="Pfam" id="PF00672">
    <property type="entry name" value="HAMP"/>
    <property type="match status" value="1"/>
</dbReference>
<keyword evidence="12 14" id="KW-0902">Two-component regulatory system</keyword>
<evidence type="ECO:0000256" key="4">
    <source>
        <dbReference type="ARBA" id="ARBA00022519"/>
    </source>
</evidence>
<dbReference type="InterPro" id="IPR003660">
    <property type="entry name" value="HAMP_dom"/>
</dbReference>
<feature type="transmembrane region" description="Helical" evidence="15">
    <location>
        <begin position="153"/>
        <end position="173"/>
    </location>
</feature>
<dbReference type="PANTHER" id="PTHR24421:SF10">
    <property type="entry name" value="NITRATE_NITRITE SENSOR PROTEIN NARQ"/>
    <property type="match status" value="1"/>
</dbReference>
<evidence type="ECO:0000256" key="6">
    <source>
        <dbReference type="ARBA" id="ARBA00022679"/>
    </source>
</evidence>
<dbReference type="GO" id="GO:0046983">
    <property type="term" value="F:protein dimerization activity"/>
    <property type="evidence" value="ECO:0007669"/>
    <property type="project" value="UniProtKB-UniRule"/>
</dbReference>
<keyword evidence="4 14" id="KW-0997">Cell inner membrane</keyword>
<dbReference type="EMBL" id="PIPW01000003">
    <property type="protein sequence ID" value="RUO51849.1"/>
    <property type="molecule type" value="Genomic_DNA"/>
</dbReference>
<dbReference type="EC" id="2.7.13.3" evidence="14"/>
<name>A0A432XT07_9GAMM</name>
<dbReference type="CDD" id="cd16917">
    <property type="entry name" value="HATPase_UhpB-NarQ-NarX-like"/>
    <property type="match status" value="1"/>
</dbReference>
<proteinExistence type="predicted"/>
<keyword evidence="8 14" id="KW-0547">Nucleotide-binding</keyword>
<dbReference type="PANTHER" id="PTHR24421">
    <property type="entry name" value="NITRATE/NITRITE SENSOR PROTEIN NARX-RELATED"/>
    <property type="match status" value="1"/>
</dbReference>
<evidence type="ECO:0000256" key="12">
    <source>
        <dbReference type="ARBA" id="ARBA00023012"/>
    </source>
</evidence>
<dbReference type="CDD" id="cd19408">
    <property type="entry name" value="NarX_NarQ_sensor"/>
    <property type="match status" value="1"/>
</dbReference>
<dbReference type="SUPFAM" id="SSF55781">
    <property type="entry name" value="GAF domain-like"/>
    <property type="match status" value="2"/>
</dbReference>
<keyword evidence="3 14" id="KW-1003">Cell membrane</keyword>
<dbReference type="InterPro" id="IPR003594">
    <property type="entry name" value="HATPase_dom"/>
</dbReference>
<dbReference type="PIRSF" id="PIRSF003167">
    <property type="entry name" value="STHK_NarX/NarQ"/>
    <property type="match status" value="1"/>
</dbReference>
<gene>
    <name evidence="18" type="ORF">CWI69_09350</name>
</gene>
<dbReference type="Pfam" id="PF02518">
    <property type="entry name" value="HATPase_c"/>
    <property type="match status" value="1"/>
</dbReference>
<dbReference type="Gene3D" id="1.10.8.500">
    <property type="entry name" value="HAMP domain in histidine kinase"/>
    <property type="match status" value="1"/>
</dbReference>
<dbReference type="InterPro" id="IPR036890">
    <property type="entry name" value="HATPase_C_sf"/>
</dbReference>
<dbReference type="AlphaFoldDB" id="A0A432XT07"/>
<dbReference type="Gene3D" id="1.20.5.1930">
    <property type="match status" value="1"/>
</dbReference>
<dbReference type="Gene3D" id="3.30.565.10">
    <property type="entry name" value="Histidine kinase-like ATPase, C-terminal domain"/>
    <property type="match status" value="1"/>
</dbReference>
<evidence type="ECO:0000313" key="19">
    <source>
        <dbReference type="Proteomes" id="UP000287198"/>
    </source>
</evidence>
<keyword evidence="10 14" id="KW-0067">ATP-binding</keyword>
<evidence type="ECO:0000256" key="8">
    <source>
        <dbReference type="ARBA" id="ARBA00022741"/>
    </source>
</evidence>
<sequence length="604" mass="67886">MRQFSIVTRIGIALSLMVALTVGTLLASYWLSERADQDALAINKAGSLRMQSYRYAWHHLVNPADESAQRLAETLQATWQHPVFNRLNNGDSELSAQFRAAQQSWQTVMARLDSGAVAPAQLEQALAPLITELDNLVSALQHEAEARIRAIRLIQVLSLFSTIALAGFIAYWLRTRVRQPLQLLTQTARRIGQGDFTARVKHPLADELGVLATTLNKMNDAIGYMYGNLEKRVDEQTRALQRSNAKLEFLYNMARSIIERSPGYQDFTDIIDGLKHASQVDDIELCLITPAGDKPYLQVQPADTAEDPCAGVDCAECVTAGGGVSVMEGMRVYRYPLERDNHYYGVLVARCPRTAQLDEWQQQLLQSVTDQLAIALSLKQEEEQVRRLALIQERTVIARELHDSLAQALSYLKIQVTRLDKGIAKDNKEVIEDVSHELREGLSSAYRQLRELLTTFRLKVDGAGLLNALQTTLKQFEEQSELKFRLDYQLANAPLAPHEEIHLLQIIREACQNAIHHSQGSEVTIRLHETIDHAIGMNIEDDGVGIPEQAEKLNHYGLAIMQERSKHLGGEITIKRRPEGGTGVYFHFQPEYLKERQPMASNDA</sequence>
<dbReference type="GO" id="GO:0005886">
    <property type="term" value="C:plasma membrane"/>
    <property type="evidence" value="ECO:0007669"/>
    <property type="project" value="UniProtKB-SubCell"/>
</dbReference>
<dbReference type="Gene3D" id="1.20.120.960">
    <property type="entry name" value="Histidine kinase NarX, sensor domain"/>
    <property type="match status" value="1"/>
</dbReference>
<dbReference type="SUPFAM" id="SSF55874">
    <property type="entry name" value="ATPase domain of HSP90 chaperone/DNA topoisomerase II/histidine kinase"/>
    <property type="match status" value="1"/>
</dbReference>
<feature type="domain" description="HAMP" evidence="17">
    <location>
        <begin position="175"/>
        <end position="227"/>
    </location>
</feature>
<dbReference type="InterPro" id="IPR029016">
    <property type="entry name" value="GAF-like_dom_sf"/>
</dbReference>
<evidence type="ECO:0000256" key="5">
    <source>
        <dbReference type="ARBA" id="ARBA00022553"/>
    </source>
</evidence>
<keyword evidence="9 14" id="KW-0418">Kinase</keyword>
<keyword evidence="7 15" id="KW-0812">Transmembrane</keyword>
<evidence type="ECO:0000256" key="2">
    <source>
        <dbReference type="ARBA" id="ARBA00004429"/>
    </source>
</evidence>
<dbReference type="Pfam" id="PF13675">
    <property type="entry name" value="PilJ"/>
    <property type="match status" value="1"/>
</dbReference>
<dbReference type="PROSITE" id="PS50109">
    <property type="entry name" value="HIS_KIN"/>
    <property type="match status" value="1"/>
</dbReference>
<keyword evidence="5" id="KW-0597">Phosphoprotein</keyword>
<organism evidence="18 19">
    <name type="scientific">Pseudidiomarina halophila</name>
    <dbReference type="NCBI Taxonomy" id="1449799"/>
    <lineage>
        <taxon>Bacteria</taxon>
        <taxon>Pseudomonadati</taxon>
        <taxon>Pseudomonadota</taxon>
        <taxon>Gammaproteobacteria</taxon>
        <taxon>Alteromonadales</taxon>
        <taxon>Idiomarinaceae</taxon>
        <taxon>Pseudidiomarina</taxon>
    </lineage>
</organism>
<dbReference type="SUPFAM" id="SSF158472">
    <property type="entry name" value="HAMP domain-like"/>
    <property type="match status" value="1"/>
</dbReference>
<dbReference type="OrthoDB" id="9811306at2"/>
<comment type="caution">
    <text evidence="18">The sequence shown here is derived from an EMBL/GenBank/DDBJ whole genome shotgun (WGS) entry which is preliminary data.</text>
</comment>
<protein>
    <recommendedName>
        <fullName evidence="14">Sensor protein</fullName>
        <ecNumber evidence="14">2.7.13.3</ecNumber>
    </recommendedName>
</protein>
<evidence type="ECO:0000256" key="15">
    <source>
        <dbReference type="SAM" id="Phobius"/>
    </source>
</evidence>
<evidence type="ECO:0000256" key="7">
    <source>
        <dbReference type="ARBA" id="ARBA00022692"/>
    </source>
</evidence>
<evidence type="ECO:0000256" key="3">
    <source>
        <dbReference type="ARBA" id="ARBA00022475"/>
    </source>
</evidence>
<dbReference type="SMART" id="SM00387">
    <property type="entry name" value="HATPase_c"/>
    <property type="match status" value="1"/>
</dbReference>
<reference evidence="19" key="1">
    <citation type="journal article" date="2018" name="Front. Microbiol.">
        <title>Genome-Based Analysis Reveals the Taxonomy and Diversity of the Family Idiomarinaceae.</title>
        <authorList>
            <person name="Liu Y."/>
            <person name="Lai Q."/>
            <person name="Shao Z."/>
        </authorList>
    </citation>
    <scope>NUCLEOTIDE SEQUENCE [LARGE SCALE GENOMIC DNA]</scope>
    <source>
        <strain evidence="19">BH195</strain>
    </source>
</reference>
<dbReference type="InterPro" id="IPR042295">
    <property type="entry name" value="NarX-like_N_sf"/>
</dbReference>
<evidence type="ECO:0000313" key="18">
    <source>
        <dbReference type="EMBL" id="RUO51849.1"/>
    </source>
</evidence>
<dbReference type="GO" id="GO:0005524">
    <property type="term" value="F:ATP binding"/>
    <property type="evidence" value="ECO:0007669"/>
    <property type="project" value="UniProtKB-UniRule"/>
</dbReference>
<dbReference type="SMART" id="SM00304">
    <property type="entry name" value="HAMP"/>
    <property type="match status" value="1"/>
</dbReference>
<dbReference type="InterPro" id="IPR050482">
    <property type="entry name" value="Sensor_HK_TwoCompSys"/>
</dbReference>
<evidence type="ECO:0000256" key="11">
    <source>
        <dbReference type="ARBA" id="ARBA00022989"/>
    </source>
</evidence>
<dbReference type="InterPro" id="IPR016380">
    <property type="entry name" value="Sig_transdc_His_kin_NarX/NarQ"/>
</dbReference>
<evidence type="ECO:0000259" key="17">
    <source>
        <dbReference type="PROSITE" id="PS50885"/>
    </source>
</evidence>
<keyword evidence="6 14" id="KW-0808">Transferase</keyword>
<accession>A0A432XT07</accession>
<dbReference type="InterPro" id="IPR005467">
    <property type="entry name" value="His_kinase_dom"/>
</dbReference>
<dbReference type="InterPro" id="IPR029095">
    <property type="entry name" value="NarX-like_N"/>
</dbReference>
<feature type="domain" description="Histidine kinase" evidence="16">
    <location>
        <begin position="396"/>
        <end position="592"/>
    </location>
</feature>